<dbReference type="Proteomes" id="UP000542776">
    <property type="component" value="Unassembled WGS sequence"/>
</dbReference>
<organism evidence="1 2">
    <name type="scientific">Aureimonas pseudogalii</name>
    <dbReference type="NCBI Taxonomy" id="1744844"/>
    <lineage>
        <taxon>Bacteria</taxon>
        <taxon>Pseudomonadati</taxon>
        <taxon>Pseudomonadota</taxon>
        <taxon>Alphaproteobacteria</taxon>
        <taxon>Hyphomicrobiales</taxon>
        <taxon>Aurantimonadaceae</taxon>
        <taxon>Aureimonas</taxon>
    </lineage>
</organism>
<dbReference type="AlphaFoldDB" id="A0A7W6H3T9"/>
<dbReference type="InterPro" id="IPR036663">
    <property type="entry name" value="Fumarylacetoacetase_C_sf"/>
</dbReference>
<name>A0A7W6H3T9_9HYPH</name>
<evidence type="ECO:0000313" key="2">
    <source>
        <dbReference type="Proteomes" id="UP000542776"/>
    </source>
</evidence>
<dbReference type="GO" id="GO:0003824">
    <property type="term" value="F:catalytic activity"/>
    <property type="evidence" value="ECO:0007669"/>
    <property type="project" value="InterPro"/>
</dbReference>
<dbReference type="PIRSF" id="PIRSF033905">
    <property type="entry name" value="UCP033905"/>
    <property type="match status" value="1"/>
</dbReference>
<dbReference type="InterPro" id="IPR009645">
    <property type="entry name" value="GguC"/>
</dbReference>
<evidence type="ECO:0000313" key="1">
    <source>
        <dbReference type="EMBL" id="MBB3998075.1"/>
    </source>
</evidence>
<dbReference type="RefSeq" id="WP_183199602.1">
    <property type="nucleotide sequence ID" value="NZ_JACIEK010000003.1"/>
</dbReference>
<dbReference type="Gene3D" id="3.90.850.10">
    <property type="entry name" value="Fumarylacetoacetase-like, C-terminal domain"/>
    <property type="match status" value="1"/>
</dbReference>
<comment type="caution">
    <text evidence="1">The sequence shown here is derived from an EMBL/GenBank/DDBJ whole genome shotgun (WGS) entry which is preliminary data.</text>
</comment>
<proteinExistence type="predicted"/>
<dbReference type="SUPFAM" id="SSF56529">
    <property type="entry name" value="FAH"/>
    <property type="match status" value="1"/>
</dbReference>
<accession>A0A7W6H3T9</accession>
<dbReference type="NCBIfam" id="NF040903">
    <property type="entry name" value="GguC"/>
    <property type="match status" value="1"/>
</dbReference>
<sequence length="330" mass="34923">MALRLLQVKDRDGTLQVVASDDHGAAHVLPGVASTYDLAMSAIAAGHSLADAVAKAGRGEAVDLDAALAEGRIGLPIHHADPAHFVVAGTGLTHLGSADGRDKMHKAQAGEHVTDSMKMFQMGVEGGKPENGEAGVQPEWFYKGDGSCLVGPGEALTSPAFALDGGEEPELAGVYLIGPDGTPFRLGYCLSNEFSDHVTERGNYLWLAHSKLRQASLGPELLVGELPASVEGTSKISRGGETIFDKPFLSGEANMSHSIANLEHHHFKYELFRRPGDLHVHFFGTATLSVSHGVTTQNGDRFEIEARPFRLPLVNTLATAEAAPVAVRAL</sequence>
<keyword evidence="2" id="KW-1185">Reference proteome</keyword>
<evidence type="ECO:0008006" key="3">
    <source>
        <dbReference type="Google" id="ProtNLM"/>
    </source>
</evidence>
<reference evidence="1 2" key="1">
    <citation type="submission" date="2020-08" db="EMBL/GenBank/DDBJ databases">
        <title>Genomic Encyclopedia of Type Strains, Phase IV (KMG-IV): sequencing the most valuable type-strain genomes for metagenomic binning, comparative biology and taxonomic classification.</title>
        <authorList>
            <person name="Goeker M."/>
        </authorList>
    </citation>
    <scope>NUCLEOTIDE SEQUENCE [LARGE SCALE GENOMIC DNA]</scope>
    <source>
        <strain evidence="1 2">DSM 102238</strain>
    </source>
</reference>
<protein>
    <recommendedName>
        <fullName evidence="3">FAH family protein</fullName>
    </recommendedName>
</protein>
<gene>
    <name evidence="1" type="ORF">GGR04_001913</name>
</gene>
<dbReference type="EMBL" id="JACIEK010000003">
    <property type="protein sequence ID" value="MBB3998075.1"/>
    <property type="molecule type" value="Genomic_DNA"/>
</dbReference>